<dbReference type="EMBL" id="LQYT01000009">
    <property type="protein sequence ID" value="KYD22676.1"/>
    <property type="molecule type" value="Genomic_DNA"/>
</dbReference>
<evidence type="ECO:0000313" key="2">
    <source>
        <dbReference type="EMBL" id="KYD22676.1"/>
    </source>
</evidence>
<dbReference type="AlphaFoldDB" id="A0A150MDZ4"/>
<proteinExistence type="predicted"/>
<dbReference type="STRING" id="301148.B4135_1159"/>
<comment type="caution">
    <text evidence="2">The sequence shown here is derived from an EMBL/GenBank/DDBJ whole genome shotgun (WGS) entry which is preliminary data.</text>
</comment>
<accession>A0A150MDZ4</accession>
<reference evidence="2 3" key="1">
    <citation type="submission" date="2016-01" db="EMBL/GenBank/DDBJ databases">
        <title>Draft Genome Sequences of Seven Thermophilic Sporeformers Isolated from Foods.</title>
        <authorList>
            <person name="Berendsen E.M."/>
            <person name="Wells-Bennik M.H."/>
            <person name="Krawcyk A.O."/>
            <person name="De Jong A."/>
            <person name="Holsappel S."/>
            <person name="Eijlander R.T."/>
            <person name="Kuipers O.P."/>
        </authorList>
    </citation>
    <scope>NUCLEOTIDE SEQUENCE [LARGE SCALE GENOMIC DNA]</scope>
    <source>
        <strain evidence="2 3">B4135</strain>
    </source>
</reference>
<evidence type="ECO:0000256" key="1">
    <source>
        <dbReference type="SAM" id="MobiDB-lite"/>
    </source>
</evidence>
<feature type="compositionally biased region" description="Basic and acidic residues" evidence="1">
    <location>
        <begin position="1"/>
        <end position="10"/>
    </location>
</feature>
<sequence>MRTGGKKPDCRTSGSCSRDYARSNAGRSPGFSVPGKALQHPAAGVFRPSRSGIKSVIFPMPDFFQTFRAAAARSRNLFCALFPGFFRTASPRF</sequence>
<evidence type="ECO:0000313" key="3">
    <source>
        <dbReference type="Proteomes" id="UP000075683"/>
    </source>
</evidence>
<feature type="region of interest" description="Disordered" evidence="1">
    <location>
        <begin position="1"/>
        <end position="36"/>
    </location>
</feature>
<gene>
    <name evidence="2" type="ORF">B4135_1159</name>
</gene>
<organism evidence="2 3">
    <name type="scientific">Caldibacillus debilis</name>
    <dbReference type="NCBI Taxonomy" id="301148"/>
    <lineage>
        <taxon>Bacteria</taxon>
        <taxon>Bacillati</taxon>
        <taxon>Bacillota</taxon>
        <taxon>Bacilli</taxon>
        <taxon>Bacillales</taxon>
        <taxon>Bacillaceae</taxon>
        <taxon>Caldibacillus</taxon>
    </lineage>
</organism>
<dbReference type="Proteomes" id="UP000075683">
    <property type="component" value="Unassembled WGS sequence"/>
</dbReference>
<protein>
    <submittedName>
        <fullName evidence="2">Uncharacterized protein</fullName>
    </submittedName>
</protein>
<name>A0A150MDZ4_9BACI</name>